<dbReference type="AlphaFoldDB" id="A0A1W6MMX1"/>
<dbReference type="InterPro" id="IPR058512">
    <property type="entry name" value="DUF8199"/>
</dbReference>
<protein>
    <recommendedName>
        <fullName evidence="4">Secreted protein</fullName>
    </recommendedName>
</protein>
<gene>
    <name evidence="2" type="ORF">BST97_13595</name>
</gene>
<evidence type="ECO:0000256" key="1">
    <source>
        <dbReference type="SAM" id="SignalP"/>
    </source>
</evidence>
<organism evidence="2 3">
    <name type="scientific">Nonlabens spongiae</name>
    <dbReference type="NCBI Taxonomy" id="331648"/>
    <lineage>
        <taxon>Bacteria</taxon>
        <taxon>Pseudomonadati</taxon>
        <taxon>Bacteroidota</taxon>
        <taxon>Flavobacteriia</taxon>
        <taxon>Flavobacteriales</taxon>
        <taxon>Flavobacteriaceae</taxon>
        <taxon>Nonlabens</taxon>
    </lineage>
</organism>
<feature type="signal peptide" evidence="1">
    <location>
        <begin position="1"/>
        <end position="27"/>
    </location>
</feature>
<keyword evidence="1" id="KW-0732">Signal</keyword>
<evidence type="ECO:0008006" key="4">
    <source>
        <dbReference type="Google" id="ProtNLM"/>
    </source>
</evidence>
<feature type="chain" id="PRO_5012845764" description="Secreted protein" evidence="1">
    <location>
        <begin position="28"/>
        <end position="138"/>
    </location>
</feature>
<accession>A0A1W6MMX1</accession>
<dbReference type="InterPro" id="IPR058060">
    <property type="entry name" value="HYC_CC_PP"/>
</dbReference>
<sequence>MKKIFFKIASFCMALLVLFSTFSFTLASHYCGDVLVDSSLFGKVETCGMEVQKTSTSSNCDITKKNCCSDEQLLLEGQDTLKISFEKLDKEQQVFVVSFIQSYLDLFEYENSDNEVFVDYSPPPLIRDVQVLDQTFLI</sequence>
<dbReference type="OrthoDB" id="1493875at2"/>
<keyword evidence="3" id="KW-1185">Reference proteome</keyword>
<name>A0A1W6MMX1_9FLAO</name>
<dbReference type="Pfam" id="PF26622">
    <property type="entry name" value="DUF8199"/>
    <property type="match status" value="1"/>
</dbReference>
<proteinExistence type="predicted"/>
<dbReference type="RefSeq" id="WP_085767740.1">
    <property type="nucleotide sequence ID" value="NZ_CP019344.1"/>
</dbReference>
<dbReference type="Proteomes" id="UP000193431">
    <property type="component" value="Chromosome"/>
</dbReference>
<evidence type="ECO:0000313" key="3">
    <source>
        <dbReference type="Proteomes" id="UP000193431"/>
    </source>
</evidence>
<dbReference type="NCBIfam" id="NF047658">
    <property type="entry name" value="HYC_CC_PP"/>
    <property type="match status" value="1"/>
</dbReference>
<reference evidence="2 3" key="1">
    <citation type="submission" date="2016-11" db="EMBL/GenBank/DDBJ databases">
        <title>Trade-off between light-utilization and light-protection in marine flavobacteria.</title>
        <authorList>
            <person name="Kumagai Y."/>
        </authorList>
    </citation>
    <scope>NUCLEOTIDE SEQUENCE [LARGE SCALE GENOMIC DNA]</scope>
    <source>
        <strain evidence="2 3">JCM 13191</strain>
    </source>
</reference>
<dbReference type="STRING" id="331648.BST97_13595"/>
<dbReference type="EMBL" id="CP019344">
    <property type="protein sequence ID" value="ARN78938.1"/>
    <property type="molecule type" value="Genomic_DNA"/>
</dbReference>
<evidence type="ECO:0000313" key="2">
    <source>
        <dbReference type="EMBL" id="ARN78938.1"/>
    </source>
</evidence>